<name>A0A6I2RC37_FLAPL</name>
<organism evidence="4 5">
    <name type="scientific">Flavonifractor plautii</name>
    <name type="common">Fusobacterium plautii</name>
    <dbReference type="NCBI Taxonomy" id="292800"/>
    <lineage>
        <taxon>Bacteria</taxon>
        <taxon>Bacillati</taxon>
        <taxon>Bacillota</taxon>
        <taxon>Clostridia</taxon>
        <taxon>Eubacteriales</taxon>
        <taxon>Oscillospiraceae</taxon>
        <taxon>Flavonifractor</taxon>
    </lineage>
</organism>
<dbReference type="Gene3D" id="3.40.50.300">
    <property type="entry name" value="P-loop containing nucleotide triphosphate hydrolases"/>
    <property type="match status" value="1"/>
</dbReference>
<evidence type="ECO:0000259" key="3">
    <source>
        <dbReference type="Pfam" id="PF13649"/>
    </source>
</evidence>
<dbReference type="NCBIfam" id="NF004041">
    <property type="entry name" value="PRK05541.1"/>
    <property type="match status" value="1"/>
</dbReference>
<dbReference type="GO" id="GO:0004781">
    <property type="term" value="F:sulfate adenylyltransferase (ATP) activity"/>
    <property type="evidence" value="ECO:0007669"/>
    <property type="project" value="TreeGrafter"/>
</dbReference>
<dbReference type="EMBL" id="WKPR01000087">
    <property type="protein sequence ID" value="MSB23123.1"/>
    <property type="molecule type" value="Genomic_DNA"/>
</dbReference>
<dbReference type="RefSeq" id="WP_138309024.1">
    <property type="nucleotide sequence ID" value="NZ_JADMSX010000154.1"/>
</dbReference>
<feature type="domain" description="Methyltransferase" evidence="3">
    <location>
        <begin position="212"/>
        <end position="302"/>
    </location>
</feature>
<dbReference type="GO" id="GO:0005737">
    <property type="term" value="C:cytoplasm"/>
    <property type="evidence" value="ECO:0007669"/>
    <property type="project" value="TreeGrafter"/>
</dbReference>
<dbReference type="EC" id="2.7.1.25" evidence="4"/>
<evidence type="ECO:0000256" key="1">
    <source>
        <dbReference type="ARBA" id="ARBA00022679"/>
    </source>
</evidence>
<comment type="caution">
    <text evidence="4">The sequence shown here is derived from an EMBL/GenBank/DDBJ whole genome shotgun (WGS) entry which is preliminary data.</text>
</comment>
<dbReference type="GO" id="GO:0010134">
    <property type="term" value="P:sulfate assimilation via adenylyl sulfate reduction"/>
    <property type="evidence" value="ECO:0007669"/>
    <property type="project" value="TreeGrafter"/>
</dbReference>
<dbReference type="Gene3D" id="3.40.50.150">
    <property type="entry name" value="Vaccinia Virus protein VP39"/>
    <property type="match status" value="1"/>
</dbReference>
<dbReference type="GO" id="GO:0004020">
    <property type="term" value="F:adenylylsulfate kinase activity"/>
    <property type="evidence" value="ECO:0007669"/>
    <property type="project" value="UniProtKB-EC"/>
</dbReference>
<dbReference type="InterPro" id="IPR050512">
    <property type="entry name" value="Sulf_AdTrans/APS_kinase"/>
</dbReference>
<feature type="domain" description="APS kinase" evidence="2">
    <location>
        <begin position="4"/>
        <end position="146"/>
    </location>
</feature>
<dbReference type="Proteomes" id="UP000434475">
    <property type="component" value="Unassembled WGS sequence"/>
</dbReference>
<accession>A0A6I2RC37</accession>
<evidence type="ECO:0000313" key="4">
    <source>
        <dbReference type="EMBL" id="MSB23123.1"/>
    </source>
</evidence>
<evidence type="ECO:0000259" key="2">
    <source>
        <dbReference type="Pfam" id="PF01583"/>
    </source>
</evidence>
<dbReference type="Pfam" id="PF13649">
    <property type="entry name" value="Methyltransf_25"/>
    <property type="match status" value="1"/>
</dbReference>
<sequence>MEHKGTVYFFTGLSGAGKTTVGSLFYQRLKNTKPNAVYLDGDEIRVAFGEDVGYTNDERLRWAGRIFRVCKLLSDQGIDVVCCSIAMFDTVRRWNREHIPNYKEIYIRVKKETLIQRNQKGLYTGGRNVVGVDLPFDEPQSPDLVLQNDGERTPLELVEEIEGALYPNIVEHPIDNTDYWNLYYQNKLCPTSPSPFARYVSTLVEPGRTLAELGCGNGRDALYFASLGLDVVAMDLSEAAIGMLRQQPVPHARFVCGDFVSHTLHQPESYDYAYSRFTIHAINQKQERMLLGSMARALKPGGKFFIEVRSVHDPLYGKGEALERNAFFYDNHYRRFLVLDELTEALRQAGFRIEYAREQTGFAPYGNDDPPVIRVVAVKN</sequence>
<keyword evidence="1 4" id="KW-0808">Transferase</keyword>
<dbReference type="InterPro" id="IPR029063">
    <property type="entry name" value="SAM-dependent_MTases_sf"/>
</dbReference>
<gene>
    <name evidence="4" type="ORF">GKE97_27195</name>
</gene>
<dbReference type="GO" id="GO:0019379">
    <property type="term" value="P:sulfate assimilation, phosphoadenylyl sulfate reduction by phosphoadenylyl-sulfate reductase (thioredoxin)"/>
    <property type="evidence" value="ECO:0007669"/>
    <property type="project" value="TreeGrafter"/>
</dbReference>
<dbReference type="InterPro" id="IPR059117">
    <property type="entry name" value="APS_kinase_dom"/>
</dbReference>
<protein>
    <submittedName>
        <fullName evidence="4">Adenylyl-sulfate kinase</fullName>
        <ecNumber evidence="4">2.7.1.25</ecNumber>
    </submittedName>
</protein>
<proteinExistence type="predicted"/>
<dbReference type="CDD" id="cd02440">
    <property type="entry name" value="AdoMet_MTases"/>
    <property type="match status" value="1"/>
</dbReference>
<dbReference type="SUPFAM" id="SSF52540">
    <property type="entry name" value="P-loop containing nucleoside triphosphate hydrolases"/>
    <property type="match status" value="1"/>
</dbReference>
<dbReference type="AlphaFoldDB" id="A0A6I2RC37"/>
<dbReference type="Pfam" id="PF01583">
    <property type="entry name" value="APS_kinase"/>
    <property type="match status" value="1"/>
</dbReference>
<dbReference type="PANTHER" id="PTHR42700:SF1">
    <property type="entry name" value="SULFATE ADENYLYLTRANSFERASE"/>
    <property type="match status" value="1"/>
</dbReference>
<keyword evidence="4" id="KW-0418">Kinase</keyword>
<dbReference type="PANTHER" id="PTHR42700">
    <property type="entry name" value="SULFATE ADENYLYLTRANSFERASE"/>
    <property type="match status" value="1"/>
</dbReference>
<dbReference type="SUPFAM" id="SSF53335">
    <property type="entry name" value="S-adenosyl-L-methionine-dependent methyltransferases"/>
    <property type="match status" value="1"/>
</dbReference>
<dbReference type="InterPro" id="IPR027417">
    <property type="entry name" value="P-loop_NTPase"/>
</dbReference>
<evidence type="ECO:0000313" key="5">
    <source>
        <dbReference type="Proteomes" id="UP000434475"/>
    </source>
</evidence>
<dbReference type="InterPro" id="IPR041698">
    <property type="entry name" value="Methyltransf_25"/>
</dbReference>
<reference evidence="4 5" key="1">
    <citation type="journal article" date="2019" name="Nat. Med.">
        <title>A library of human gut bacterial isolates paired with longitudinal multiomics data enables mechanistic microbiome research.</title>
        <authorList>
            <person name="Poyet M."/>
            <person name="Groussin M."/>
            <person name="Gibbons S.M."/>
            <person name="Avila-Pacheco J."/>
            <person name="Jiang X."/>
            <person name="Kearney S.M."/>
            <person name="Perrotta A.R."/>
            <person name="Berdy B."/>
            <person name="Zhao S."/>
            <person name="Lieberman T.D."/>
            <person name="Swanson P.K."/>
            <person name="Smith M."/>
            <person name="Roesemann S."/>
            <person name="Alexander J.E."/>
            <person name="Rich S.A."/>
            <person name="Livny J."/>
            <person name="Vlamakis H."/>
            <person name="Clish C."/>
            <person name="Bullock K."/>
            <person name="Deik A."/>
            <person name="Scott J."/>
            <person name="Pierce K.A."/>
            <person name="Xavier R.J."/>
            <person name="Alm E.J."/>
        </authorList>
    </citation>
    <scope>NUCLEOTIDE SEQUENCE [LARGE SCALE GENOMIC DNA]</scope>
    <source>
        <strain evidence="4 5">BIOML-A2</strain>
    </source>
</reference>